<organism evidence="2">
    <name type="scientific">Vecturithrix granuli</name>
    <dbReference type="NCBI Taxonomy" id="1499967"/>
    <lineage>
        <taxon>Bacteria</taxon>
        <taxon>Candidatus Moduliflexota</taxon>
        <taxon>Candidatus Vecturitrichia</taxon>
        <taxon>Candidatus Vecturitrichales</taxon>
        <taxon>Candidatus Vecturitrichaceae</taxon>
        <taxon>Candidatus Vecturithrix</taxon>
    </lineage>
</organism>
<gene>
    <name evidence="2" type="ORF">U27_05705</name>
</gene>
<accession>A0A081C2C5</accession>
<evidence type="ECO:0000313" key="2">
    <source>
        <dbReference type="EMBL" id="GAK58730.1"/>
    </source>
</evidence>
<evidence type="ECO:0000313" key="3">
    <source>
        <dbReference type="Proteomes" id="UP000030661"/>
    </source>
</evidence>
<dbReference type="eggNOG" id="COG1943">
    <property type="taxonomic scope" value="Bacteria"/>
</dbReference>
<sequence>MISKIPERWDGVNQVYFVTVVTKEREPIFTDDANCERLLQAFREVYAYHHFRLAALVINPDHWHAVIRPYPNIVIETIIGAVKQNMLWKVWKIQKRQTFWQPRFLDHRLRNEEDLAYHVNYVWLNPVKHGLVERPEDYRWTFINPKGLG</sequence>
<dbReference type="Pfam" id="PF01797">
    <property type="entry name" value="Y1_Tnp"/>
    <property type="match status" value="1"/>
</dbReference>
<dbReference type="AlphaFoldDB" id="A0A081C2C5"/>
<dbReference type="InterPro" id="IPR002686">
    <property type="entry name" value="Transposase_17"/>
</dbReference>
<dbReference type="GO" id="GO:0004803">
    <property type="term" value="F:transposase activity"/>
    <property type="evidence" value="ECO:0007669"/>
    <property type="project" value="InterPro"/>
</dbReference>
<dbReference type="GO" id="GO:0043565">
    <property type="term" value="F:sequence-specific DNA binding"/>
    <property type="evidence" value="ECO:0007669"/>
    <property type="project" value="TreeGrafter"/>
</dbReference>
<protein>
    <recommendedName>
        <fullName evidence="1">Transposase IS200-like domain-containing protein</fullName>
    </recommendedName>
</protein>
<keyword evidence="3" id="KW-1185">Reference proteome</keyword>
<dbReference type="Gene3D" id="3.30.70.1290">
    <property type="entry name" value="Transposase IS200-like"/>
    <property type="match status" value="1"/>
</dbReference>
<dbReference type="NCBIfam" id="NF047646">
    <property type="entry name" value="REP_Tyr_transpos"/>
    <property type="match status" value="1"/>
</dbReference>
<evidence type="ECO:0000259" key="1">
    <source>
        <dbReference type="SMART" id="SM01321"/>
    </source>
</evidence>
<dbReference type="GO" id="GO:0006313">
    <property type="term" value="P:DNA transposition"/>
    <property type="evidence" value="ECO:0007669"/>
    <property type="project" value="InterPro"/>
</dbReference>
<dbReference type="EMBL" id="DF820468">
    <property type="protein sequence ID" value="GAK58730.1"/>
    <property type="molecule type" value="Genomic_DNA"/>
</dbReference>
<dbReference type="InterPro" id="IPR052715">
    <property type="entry name" value="RAYT_transposase"/>
</dbReference>
<dbReference type="PANTHER" id="PTHR36966:SF1">
    <property type="entry name" value="REP-ASSOCIATED TYROSINE TRANSPOSASE"/>
    <property type="match status" value="1"/>
</dbReference>
<dbReference type="SUPFAM" id="SSF143422">
    <property type="entry name" value="Transposase IS200-like"/>
    <property type="match status" value="1"/>
</dbReference>
<dbReference type="HOGENOM" id="CLU_068226_6_0_0"/>
<dbReference type="Proteomes" id="UP000030661">
    <property type="component" value="Unassembled WGS sequence"/>
</dbReference>
<dbReference type="STRING" id="1499967.U27_05705"/>
<feature type="domain" description="Transposase IS200-like" evidence="1">
    <location>
        <begin position="11"/>
        <end position="125"/>
    </location>
</feature>
<dbReference type="SMART" id="SM01321">
    <property type="entry name" value="Y1_Tnp"/>
    <property type="match status" value="1"/>
</dbReference>
<name>A0A081C2C5_VECG1</name>
<dbReference type="InterPro" id="IPR036515">
    <property type="entry name" value="Transposase_17_sf"/>
</dbReference>
<reference evidence="2" key="1">
    <citation type="journal article" date="2015" name="PeerJ">
        <title>First genomic representation of candidate bacterial phylum KSB3 points to enhanced environmental sensing as a trigger of wastewater bulking.</title>
        <authorList>
            <person name="Sekiguchi Y."/>
            <person name="Ohashi A."/>
            <person name="Parks D.H."/>
            <person name="Yamauchi T."/>
            <person name="Tyson G.W."/>
            <person name="Hugenholtz P."/>
        </authorList>
    </citation>
    <scope>NUCLEOTIDE SEQUENCE [LARGE SCALE GENOMIC DNA]</scope>
</reference>
<proteinExistence type="predicted"/>
<dbReference type="PANTHER" id="PTHR36966">
    <property type="entry name" value="REP-ASSOCIATED TYROSINE TRANSPOSASE"/>
    <property type="match status" value="1"/>
</dbReference>